<accession>A0A6H0SJ14</accession>
<gene>
    <name evidence="3" type="ORF">D3791_05005</name>
</gene>
<keyword evidence="4" id="KW-1185">Reference proteome</keyword>
<sequence>MNMYSRLAKSCGLALSTGLMVLALAGCVSIESSNDEQSSSSAPAQSATPIEGTVTPSAKNPDGEATGTATVPKETAANSYDQTFRTIESKATEKKCSGKMTISGDGEILKLIGNCQQVEIAGTGNMIIGGRIKDLSISGAGNIVAVNNIENVSVSGVGNSVAWRNDNASTEDAGQSNRLGSDALDGVELGY</sequence>
<protein>
    <submittedName>
        <fullName evidence="3">DUF3060 domain-containing protein</fullName>
    </submittedName>
</protein>
<dbReference type="Proteomes" id="UP000502331">
    <property type="component" value="Chromosome"/>
</dbReference>
<evidence type="ECO:0000313" key="4">
    <source>
        <dbReference type="Proteomes" id="UP000502331"/>
    </source>
</evidence>
<feature type="region of interest" description="Disordered" evidence="1">
    <location>
        <begin position="34"/>
        <end position="77"/>
    </location>
</feature>
<dbReference type="EMBL" id="CP032549">
    <property type="protein sequence ID" value="QIV86541.1"/>
    <property type="molecule type" value="Genomic_DNA"/>
</dbReference>
<feature type="signal peptide" evidence="2">
    <location>
        <begin position="1"/>
        <end position="25"/>
    </location>
</feature>
<evidence type="ECO:0000256" key="1">
    <source>
        <dbReference type="SAM" id="MobiDB-lite"/>
    </source>
</evidence>
<reference evidence="3 4" key="1">
    <citation type="submission" date="2018-09" db="EMBL/GenBank/DDBJ databases">
        <title>Glutamicibacter mishrai S5-52T (LMG 29155T = KCTC 39846T).</title>
        <authorList>
            <person name="Das S.K."/>
        </authorList>
    </citation>
    <scope>NUCLEOTIDE SEQUENCE [LARGE SCALE GENOMIC DNA]</scope>
    <source>
        <strain evidence="3 4">S5-52</strain>
    </source>
</reference>
<evidence type="ECO:0000313" key="3">
    <source>
        <dbReference type="EMBL" id="QIV86541.1"/>
    </source>
</evidence>
<dbReference type="InterPro" id="IPR021417">
    <property type="entry name" value="DUF3060"/>
</dbReference>
<keyword evidence="2" id="KW-0732">Signal</keyword>
<name>A0A6H0SJ14_9MICC</name>
<dbReference type="Pfam" id="PF11259">
    <property type="entry name" value="DUF3060"/>
    <property type="match status" value="1"/>
</dbReference>
<proteinExistence type="predicted"/>
<organism evidence="3 4">
    <name type="scientific">Glutamicibacter mishrai</name>
    <dbReference type="NCBI Taxonomy" id="1775880"/>
    <lineage>
        <taxon>Bacteria</taxon>
        <taxon>Bacillati</taxon>
        <taxon>Actinomycetota</taxon>
        <taxon>Actinomycetes</taxon>
        <taxon>Micrococcales</taxon>
        <taxon>Micrococcaceae</taxon>
        <taxon>Glutamicibacter</taxon>
    </lineage>
</organism>
<evidence type="ECO:0000256" key="2">
    <source>
        <dbReference type="SAM" id="SignalP"/>
    </source>
</evidence>
<feature type="chain" id="PRO_5038538042" evidence="2">
    <location>
        <begin position="26"/>
        <end position="191"/>
    </location>
</feature>
<dbReference type="PROSITE" id="PS51257">
    <property type="entry name" value="PROKAR_LIPOPROTEIN"/>
    <property type="match status" value="1"/>
</dbReference>
<feature type="compositionally biased region" description="Low complexity" evidence="1">
    <location>
        <begin position="34"/>
        <end position="47"/>
    </location>
</feature>
<dbReference type="AlphaFoldDB" id="A0A6H0SJ14"/>